<keyword evidence="6" id="KW-1185">Reference proteome</keyword>
<proteinExistence type="predicted"/>
<dbReference type="CDD" id="cd03301">
    <property type="entry name" value="ABC_MalK_N"/>
    <property type="match status" value="1"/>
</dbReference>
<accession>A0AA36N997</accession>
<keyword evidence="3" id="KW-0067">ATP-binding</keyword>
<dbReference type="Pfam" id="PF00005">
    <property type="entry name" value="ABC_tran"/>
    <property type="match status" value="1"/>
</dbReference>
<dbReference type="Gene3D" id="2.40.50.140">
    <property type="entry name" value="Nucleic acid-binding proteins"/>
    <property type="match status" value="1"/>
</dbReference>
<dbReference type="GO" id="GO:1990060">
    <property type="term" value="C:maltose transport complex"/>
    <property type="evidence" value="ECO:0007669"/>
    <property type="project" value="TreeGrafter"/>
</dbReference>
<dbReference type="Gene3D" id="2.40.50.100">
    <property type="match status" value="1"/>
</dbReference>
<dbReference type="InterPro" id="IPR003439">
    <property type="entry name" value="ABC_transporter-like_ATP-bd"/>
</dbReference>
<dbReference type="Gene3D" id="1.50.10.10">
    <property type="match status" value="1"/>
</dbReference>
<dbReference type="InterPro" id="IPR003593">
    <property type="entry name" value="AAA+_ATPase"/>
</dbReference>
<keyword evidence="1" id="KW-0813">Transport</keyword>
<dbReference type="AlphaFoldDB" id="A0AA36N997"/>
<dbReference type="PANTHER" id="PTHR43875">
    <property type="entry name" value="MALTODEXTRIN IMPORT ATP-BINDING PROTEIN MSMX"/>
    <property type="match status" value="1"/>
</dbReference>
<dbReference type="SUPFAM" id="SSF52540">
    <property type="entry name" value="P-loop containing nucleoside triphosphate hydrolases"/>
    <property type="match status" value="1"/>
</dbReference>
<dbReference type="InterPro" id="IPR017871">
    <property type="entry name" value="ABC_transporter-like_CS"/>
</dbReference>
<dbReference type="InterPro" id="IPR008995">
    <property type="entry name" value="Mo/tungstate-bd_C_term_dom"/>
</dbReference>
<feature type="domain" description="ABC transporter" evidence="4">
    <location>
        <begin position="342"/>
        <end position="572"/>
    </location>
</feature>
<dbReference type="GO" id="GO:0015423">
    <property type="term" value="F:ABC-type maltose transporter activity"/>
    <property type="evidence" value="ECO:0007669"/>
    <property type="project" value="TreeGrafter"/>
</dbReference>
<organism evidence="5 6">
    <name type="scientific">Effrenium voratum</name>
    <dbReference type="NCBI Taxonomy" id="2562239"/>
    <lineage>
        <taxon>Eukaryota</taxon>
        <taxon>Sar</taxon>
        <taxon>Alveolata</taxon>
        <taxon>Dinophyceae</taxon>
        <taxon>Suessiales</taxon>
        <taxon>Symbiodiniaceae</taxon>
        <taxon>Effrenium</taxon>
    </lineage>
</organism>
<dbReference type="NCBIfam" id="NF008653">
    <property type="entry name" value="PRK11650.1"/>
    <property type="match status" value="1"/>
</dbReference>
<dbReference type="InterPro" id="IPR013611">
    <property type="entry name" value="Transp-assoc_OB_typ2"/>
</dbReference>
<dbReference type="GO" id="GO:0005975">
    <property type="term" value="P:carbohydrate metabolic process"/>
    <property type="evidence" value="ECO:0007669"/>
    <property type="project" value="InterPro"/>
</dbReference>
<dbReference type="EMBL" id="CAUJNA010003510">
    <property type="protein sequence ID" value="CAJ1403805.1"/>
    <property type="molecule type" value="Genomic_DNA"/>
</dbReference>
<evidence type="ECO:0000313" key="6">
    <source>
        <dbReference type="Proteomes" id="UP001178507"/>
    </source>
</evidence>
<keyword evidence="2" id="KW-0547">Nucleotide-binding</keyword>
<dbReference type="FunFam" id="3.40.50.300:FF:000042">
    <property type="entry name" value="Maltose/maltodextrin ABC transporter, ATP-binding protein"/>
    <property type="match status" value="1"/>
</dbReference>
<sequence length="690" mass="77073">MKRSILIENDQGGYTVPTKGLYPYQWNWDSVFVALGFATFDQDRAWREIEMLFEGQWHDGMVPHILFRKDDPSYFPGPSVWGTSGGQIPSSGHSQPPVAATVIRDLVEADTSGKSENRAAALFPNLMAWHRWFLAYRDPEGEGLLAVIHPWESGRDNLPDWDDALRAVEVKDIGPYERKDTSHVDPAMRPHKEDYDRYLSIMAACRKVGWDPAEVARTCPFFVADPGVTFIFLRACRDLLVLAERLGKDTDADEIRGWITRLERGLADQQTLTALCGHFDRISDKVRYLMPSYDPDHESYEPLRRRRRHFLLDGSHMVDLGIADTCETSSLGSRRTQEMGAIQLNKVEKWFGELQVIKGIDLDIQEGEFVIFVGPSGCGKSTLLRLISGLEETSRGTIEIDSKDVTALPPSGRGLSMVFQSYALYPHMSVRENVGFGLKTAGIPKAEIDSKVNAAAEVLKLDDYLDRRPKALSGGQRQRVAIGRAIVREPSAFLFDEPLSNLDAALRVEMRFEIARLHKSLGTTMIYVTHDQVEAMTLADKIVVLQAGRIEQVGSPRELYERPDNLFVAQFIGSPKMNVLPCSVEGDQFSLQGHGGGHYPHAGLPQRPVRLGVRPEHMSIVGDGEGHCSGTVEVAEYLGADTFLYVALDGLETILVRISGADTIEEGARIGLVFDETRMHFFDAEDRAIR</sequence>
<dbReference type="InterPro" id="IPR027417">
    <property type="entry name" value="P-loop_NTPase"/>
</dbReference>
<evidence type="ECO:0000256" key="1">
    <source>
        <dbReference type="ARBA" id="ARBA00022448"/>
    </source>
</evidence>
<dbReference type="GO" id="GO:0005524">
    <property type="term" value="F:ATP binding"/>
    <property type="evidence" value="ECO:0007669"/>
    <property type="project" value="UniProtKB-KW"/>
</dbReference>
<dbReference type="GO" id="GO:0016887">
    <property type="term" value="F:ATP hydrolysis activity"/>
    <property type="evidence" value="ECO:0007669"/>
    <property type="project" value="InterPro"/>
</dbReference>
<dbReference type="InterPro" id="IPR008928">
    <property type="entry name" value="6-hairpin_glycosidase_sf"/>
</dbReference>
<dbReference type="SMART" id="SM00382">
    <property type="entry name" value="AAA"/>
    <property type="match status" value="1"/>
</dbReference>
<name>A0AA36N997_9DINO</name>
<dbReference type="InterPro" id="IPR012341">
    <property type="entry name" value="6hp_glycosidase-like_sf"/>
</dbReference>
<dbReference type="InterPro" id="IPR047641">
    <property type="entry name" value="ABC_transpr_MalK/UgpC-like"/>
</dbReference>
<dbReference type="InterPro" id="IPR015855">
    <property type="entry name" value="ABC_transpr_MalK-like"/>
</dbReference>
<dbReference type="Gene3D" id="3.40.50.300">
    <property type="entry name" value="P-loop containing nucleotide triphosphate hydrolases"/>
    <property type="match status" value="1"/>
</dbReference>
<dbReference type="SUPFAM" id="SSF50331">
    <property type="entry name" value="MOP-like"/>
    <property type="match status" value="1"/>
</dbReference>
<dbReference type="InterPro" id="IPR012340">
    <property type="entry name" value="NA-bd_OB-fold"/>
</dbReference>
<comment type="caution">
    <text evidence="5">The sequence shown here is derived from an EMBL/GenBank/DDBJ whole genome shotgun (WGS) entry which is preliminary data.</text>
</comment>
<evidence type="ECO:0000256" key="3">
    <source>
        <dbReference type="ARBA" id="ARBA00022840"/>
    </source>
</evidence>
<gene>
    <name evidence="5" type="ORF">EVOR1521_LOCUS26391</name>
</gene>
<dbReference type="SUPFAM" id="SSF48208">
    <property type="entry name" value="Six-hairpin glycosidases"/>
    <property type="match status" value="1"/>
</dbReference>
<evidence type="ECO:0000259" key="4">
    <source>
        <dbReference type="PROSITE" id="PS50893"/>
    </source>
</evidence>
<dbReference type="PROSITE" id="PS00211">
    <property type="entry name" value="ABC_TRANSPORTER_1"/>
    <property type="match status" value="1"/>
</dbReference>
<dbReference type="PROSITE" id="PS50893">
    <property type="entry name" value="ABC_TRANSPORTER_2"/>
    <property type="match status" value="1"/>
</dbReference>
<protein>
    <recommendedName>
        <fullName evidence="4">ABC transporter domain-containing protein</fullName>
    </recommendedName>
</protein>
<dbReference type="InterPro" id="IPR054491">
    <property type="entry name" value="MGH1-like_GH"/>
</dbReference>
<dbReference type="Proteomes" id="UP001178507">
    <property type="component" value="Unassembled WGS sequence"/>
</dbReference>
<evidence type="ECO:0000256" key="2">
    <source>
        <dbReference type="ARBA" id="ARBA00022741"/>
    </source>
</evidence>
<reference evidence="5" key="1">
    <citation type="submission" date="2023-08" db="EMBL/GenBank/DDBJ databases">
        <authorList>
            <person name="Chen Y."/>
            <person name="Shah S."/>
            <person name="Dougan E. K."/>
            <person name="Thang M."/>
            <person name="Chan C."/>
        </authorList>
    </citation>
    <scope>NUCLEOTIDE SEQUENCE</scope>
</reference>
<evidence type="ECO:0000313" key="5">
    <source>
        <dbReference type="EMBL" id="CAJ1403805.1"/>
    </source>
</evidence>
<dbReference type="Pfam" id="PF08402">
    <property type="entry name" value="TOBE_2"/>
    <property type="match status" value="1"/>
</dbReference>
<dbReference type="Pfam" id="PF22422">
    <property type="entry name" value="MGH1-like_GH"/>
    <property type="match status" value="1"/>
</dbReference>
<dbReference type="PANTHER" id="PTHR43875:SF3">
    <property type="entry name" value="MALTOSE_MALTODEXTRIN IMPORT ATP-BINDING PROTEIN MALK"/>
    <property type="match status" value="1"/>
</dbReference>